<reference evidence="1 2" key="1">
    <citation type="journal article" date="2013" name="Genome Biol.">
        <title>Genome of Acanthamoeba castellanii highlights extensive lateral gene transfer and early evolution of tyrosine kinase signaling.</title>
        <authorList>
            <person name="Clarke M."/>
            <person name="Lohan A.J."/>
            <person name="Liu B."/>
            <person name="Lagkouvardos I."/>
            <person name="Roy S."/>
            <person name="Zafar N."/>
            <person name="Bertelli C."/>
            <person name="Schilde C."/>
            <person name="Kianianmomeni A."/>
            <person name="Burglin T.R."/>
            <person name="Frech C."/>
            <person name="Turcotte B."/>
            <person name="Kopec K.O."/>
            <person name="Synnott J.M."/>
            <person name="Choo C."/>
            <person name="Paponov I."/>
            <person name="Finkler A."/>
            <person name="Soon Heng Tan C."/>
            <person name="Hutchins A.P."/>
            <person name="Weinmeier T."/>
            <person name="Rattei T."/>
            <person name="Chu J.S."/>
            <person name="Gimenez G."/>
            <person name="Irimia M."/>
            <person name="Rigden D.J."/>
            <person name="Fitzpatrick D.A."/>
            <person name="Lorenzo-Morales J."/>
            <person name="Bateman A."/>
            <person name="Chiu C.H."/>
            <person name="Tang P."/>
            <person name="Hegemann P."/>
            <person name="Fromm H."/>
            <person name="Raoult D."/>
            <person name="Greub G."/>
            <person name="Miranda-Saavedra D."/>
            <person name="Chen N."/>
            <person name="Nash P."/>
            <person name="Ginger M.L."/>
            <person name="Horn M."/>
            <person name="Schaap P."/>
            <person name="Caler L."/>
            <person name="Loftus B."/>
        </authorList>
    </citation>
    <scope>NUCLEOTIDE SEQUENCE [LARGE SCALE GENOMIC DNA]</scope>
    <source>
        <strain evidence="1 2">Neff</strain>
    </source>
</reference>
<name>L8GYE1_ACACF</name>
<proteinExistence type="predicted"/>
<protein>
    <submittedName>
        <fullName evidence="1">Uncharacterized protein</fullName>
    </submittedName>
</protein>
<evidence type="ECO:0000313" key="1">
    <source>
        <dbReference type="EMBL" id="ELR18299.1"/>
    </source>
</evidence>
<organism evidence="1 2">
    <name type="scientific">Acanthamoeba castellanii (strain ATCC 30010 / Neff)</name>
    <dbReference type="NCBI Taxonomy" id="1257118"/>
    <lineage>
        <taxon>Eukaryota</taxon>
        <taxon>Amoebozoa</taxon>
        <taxon>Discosea</taxon>
        <taxon>Longamoebia</taxon>
        <taxon>Centramoebida</taxon>
        <taxon>Acanthamoebidae</taxon>
        <taxon>Acanthamoeba</taxon>
    </lineage>
</organism>
<dbReference type="Proteomes" id="UP000011083">
    <property type="component" value="Unassembled WGS sequence"/>
</dbReference>
<dbReference type="KEGG" id="acan:ACA1_371240"/>
<accession>L8GYE1</accession>
<dbReference type="GeneID" id="14918939"/>
<dbReference type="EMBL" id="KB007960">
    <property type="protein sequence ID" value="ELR18299.1"/>
    <property type="molecule type" value="Genomic_DNA"/>
</dbReference>
<evidence type="ECO:0000313" key="2">
    <source>
        <dbReference type="Proteomes" id="UP000011083"/>
    </source>
</evidence>
<gene>
    <name evidence="1" type="ORF">ACA1_371240</name>
</gene>
<dbReference type="VEuPathDB" id="AmoebaDB:ACA1_371240"/>
<dbReference type="AlphaFoldDB" id="L8GYE1"/>
<dbReference type="RefSeq" id="XP_004340319.1">
    <property type="nucleotide sequence ID" value="XM_004340271.1"/>
</dbReference>
<sequence length="59" mass="6627">MEPLHLCCYTKCQYKFSASECSQWLAKIMPYAVFNDGQCWGIKCKDPSTAQPVQCCANG</sequence>
<keyword evidence="2" id="KW-1185">Reference proteome</keyword>